<evidence type="ECO:0000256" key="6">
    <source>
        <dbReference type="ARBA" id="ARBA00022989"/>
    </source>
</evidence>
<keyword evidence="6" id="KW-1133">Transmembrane helix</keyword>
<accession>A0A182JGJ2</accession>
<dbReference type="GO" id="GO:0005886">
    <property type="term" value="C:plasma membrane"/>
    <property type="evidence" value="ECO:0007669"/>
    <property type="project" value="UniProtKB-SubCell"/>
</dbReference>
<sequence length="238" mass="27124">MYTSTIMFELLPIFFPDPKKNNLPLPLYLPYMPSDVPPYWHLNYAAHALINALAVCFLIAVDGSMAVSILSAVYQIRSLKQCLLELDTSAEIQALHRELVFIVQTHVSARKYIRQLEKLNAVNLLVIFCFICLLLCMGMNVIATDIWSPIWFFLVAALFKLFLLCYFGNRLIIESDTLADCVYSIDWVSMPLSEQRLVLIMIANAQPALEMNGIFMPLSMASFLSIMKASYSYYTLLH</sequence>
<keyword evidence="5" id="KW-0552">Olfaction</keyword>
<reference evidence="10" key="1">
    <citation type="submission" date="2022-08" db="UniProtKB">
        <authorList>
            <consortium name="EnsemblMetazoa"/>
        </authorList>
    </citation>
    <scope>IDENTIFICATION</scope>
    <source>
        <strain evidence="10">EBRO</strain>
    </source>
</reference>
<keyword evidence="9" id="KW-0807">Transducer</keyword>
<dbReference type="GO" id="GO:0005549">
    <property type="term" value="F:odorant binding"/>
    <property type="evidence" value="ECO:0007669"/>
    <property type="project" value="InterPro"/>
</dbReference>
<name>A0A182JGJ2_ANOAO</name>
<evidence type="ECO:0000256" key="8">
    <source>
        <dbReference type="ARBA" id="ARBA00023170"/>
    </source>
</evidence>
<dbReference type="EnsemblMetazoa" id="AATE017676-RA">
    <property type="protein sequence ID" value="AATE017676-PA.1"/>
    <property type="gene ID" value="AATE017676"/>
</dbReference>
<dbReference type="PANTHER" id="PTHR21137">
    <property type="entry name" value="ODORANT RECEPTOR"/>
    <property type="match status" value="1"/>
</dbReference>
<dbReference type="InterPro" id="IPR004117">
    <property type="entry name" value="7tm6_olfct_rcpt"/>
</dbReference>
<dbReference type="VEuPathDB" id="VectorBase:AATE017676"/>
<evidence type="ECO:0000256" key="2">
    <source>
        <dbReference type="ARBA" id="ARBA00022475"/>
    </source>
</evidence>
<organism evidence="10">
    <name type="scientific">Anopheles atroparvus</name>
    <name type="common">European mosquito</name>
    <dbReference type="NCBI Taxonomy" id="41427"/>
    <lineage>
        <taxon>Eukaryota</taxon>
        <taxon>Metazoa</taxon>
        <taxon>Ecdysozoa</taxon>
        <taxon>Arthropoda</taxon>
        <taxon>Hexapoda</taxon>
        <taxon>Insecta</taxon>
        <taxon>Pterygota</taxon>
        <taxon>Neoptera</taxon>
        <taxon>Endopterygota</taxon>
        <taxon>Diptera</taxon>
        <taxon>Nematocera</taxon>
        <taxon>Culicoidea</taxon>
        <taxon>Culicidae</taxon>
        <taxon>Anophelinae</taxon>
        <taxon>Anopheles</taxon>
    </lineage>
</organism>
<dbReference type="GO" id="GO:0004984">
    <property type="term" value="F:olfactory receptor activity"/>
    <property type="evidence" value="ECO:0007669"/>
    <property type="project" value="InterPro"/>
</dbReference>
<evidence type="ECO:0000256" key="5">
    <source>
        <dbReference type="ARBA" id="ARBA00022725"/>
    </source>
</evidence>
<keyword evidence="3" id="KW-0716">Sensory transduction</keyword>
<evidence type="ECO:0000256" key="4">
    <source>
        <dbReference type="ARBA" id="ARBA00022692"/>
    </source>
</evidence>
<keyword evidence="4" id="KW-0812">Transmembrane</keyword>
<protein>
    <submittedName>
        <fullName evidence="10">Uncharacterized protein</fullName>
    </submittedName>
</protein>
<keyword evidence="8" id="KW-0675">Receptor</keyword>
<dbReference type="GO" id="GO:0007165">
    <property type="term" value="P:signal transduction"/>
    <property type="evidence" value="ECO:0007669"/>
    <property type="project" value="UniProtKB-KW"/>
</dbReference>
<comment type="subcellular location">
    <subcellularLocation>
        <location evidence="1">Cell membrane</location>
        <topology evidence="1">Multi-pass membrane protein</topology>
    </subcellularLocation>
</comment>
<keyword evidence="7" id="KW-0472">Membrane</keyword>
<evidence type="ECO:0000256" key="3">
    <source>
        <dbReference type="ARBA" id="ARBA00022606"/>
    </source>
</evidence>
<evidence type="ECO:0000256" key="7">
    <source>
        <dbReference type="ARBA" id="ARBA00023136"/>
    </source>
</evidence>
<evidence type="ECO:0000313" key="10">
    <source>
        <dbReference type="EnsemblMetazoa" id="AATE017676-PA.1"/>
    </source>
</evidence>
<dbReference type="AlphaFoldDB" id="A0A182JGJ2"/>
<dbReference type="Pfam" id="PF02949">
    <property type="entry name" value="7tm_6"/>
    <property type="match status" value="1"/>
</dbReference>
<proteinExistence type="predicted"/>
<keyword evidence="2" id="KW-1003">Cell membrane</keyword>
<dbReference type="PANTHER" id="PTHR21137:SF35">
    <property type="entry name" value="ODORANT RECEPTOR 19A-RELATED"/>
    <property type="match status" value="1"/>
</dbReference>
<evidence type="ECO:0000256" key="9">
    <source>
        <dbReference type="ARBA" id="ARBA00023224"/>
    </source>
</evidence>
<evidence type="ECO:0000256" key="1">
    <source>
        <dbReference type="ARBA" id="ARBA00004651"/>
    </source>
</evidence>